<dbReference type="AlphaFoldDB" id="A0A7T8KH71"/>
<dbReference type="Proteomes" id="UP000595437">
    <property type="component" value="Chromosome 1"/>
</dbReference>
<gene>
    <name evidence="1" type="ORF">FKW44_000286</name>
</gene>
<dbReference type="EMBL" id="CP045890">
    <property type="protein sequence ID" value="QQP55831.1"/>
    <property type="molecule type" value="Genomic_DNA"/>
</dbReference>
<organism evidence="1 2">
    <name type="scientific">Caligus rogercresseyi</name>
    <name type="common">Sea louse</name>
    <dbReference type="NCBI Taxonomy" id="217165"/>
    <lineage>
        <taxon>Eukaryota</taxon>
        <taxon>Metazoa</taxon>
        <taxon>Ecdysozoa</taxon>
        <taxon>Arthropoda</taxon>
        <taxon>Crustacea</taxon>
        <taxon>Multicrustacea</taxon>
        <taxon>Hexanauplia</taxon>
        <taxon>Copepoda</taxon>
        <taxon>Siphonostomatoida</taxon>
        <taxon>Caligidae</taxon>
        <taxon>Caligus</taxon>
    </lineage>
</organism>
<feature type="non-terminal residue" evidence="1">
    <location>
        <position position="1"/>
    </location>
</feature>
<keyword evidence="2" id="KW-1185">Reference proteome</keyword>
<proteinExistence type="predicted"/>
<sequence>IDDKVLDLFDDECDEAERDSYSDLKARILDEHKISTQDKIEKLFQLIEAL</sequence>
<evidence type="ECO:0000313" key="2">
    <source>
        <dbReference type="Proteomes" id="UP000595437"/>
    </source>
</evidence>
<evidence type="ECO:0000313" key="1">
    <source>
        <dbReference type="EMBL" id="QQP55831.1"/>
    </source>
</evidence>
<feature type="non-terminal residue" evidence="1">
    <location>
        <position position="50"/>
    </location>
</feature>
<name>A0A7T8KH71_CALRO</name>
<protein>
    <submittedName>
        <fullName evidence="1">Uncharacterized protein</fullName>
    </submittedName>
</protein>
<reference evidence="2" key="1">
    <citation type="submission" date="2021-01" db="EMBL/GenBank/DDBJ databases">
        <title>Caligus Genome Assembly.</title>
        <authorList>
            <person name="Gallardo-Escarate C."/>
        </authorList>
    </citation>
    <scope>NUCLEOTIDE SEQUENCE [LARGE SCALE GENOMIC DNA]</scope>
</reference>
<accession>A0A7T8KH71</accession>